<feature type="compositionally biased region" description="Basic and acidic residues" evidence="1">
    <location>
        <begin position="1"/>
        <end position="20"/>
    </location>
</feature>
<dbReference type="AlphaFoldDB" id="A0AAP0JES1"/>
<evidence type="ECO:0000313" key="3">
    <source>
        <dbReference type="Proteomes" id="UP001419268"/>
    </source>
</evidence>
<evidence type="ECO:0000256" key="1">
    <source>
        <dbReference type="SAM" id="MobiDB-lite"/>
    </source>
</evidence>
<feature type="compositionally biased region" description="Low complexity" evidence="1">
    <location>
        <begin position="68"/>
        <end position="77"/>
    </location>
</feature>
<reference evidence="2 3" key="1">
    <citation type="submission" date="2024-01" db="EMBL/GenBank/DDBJ databases">
        <title>Genome assemblies of Stephania.</title>
        <authorList>
            <person name="Yang L."/>
        </authorList>
    </citation>
    <scope>NUCLEOTIDE SEQUENCE [LARGE SCALE GENOMIC DNA]</scope>
    <source>
        <strain evidence="2">JXDWG</strain>
        <tissue evidence="2">Leaf</tissue>
    </source>
</reference>
<dbReference type="EMBL" id="JBBNAG010000005">
    <property type="protein sequence ID" value="KAK9132816.1"/>
    <property type="molecule type" value="Genomic_DNA"/>
</dbReference>
<comment type="caution">
    <text evidence="2">The sequence shown here is derived from an EMBL/GenBank/DDBJ whole genome shotgun (WGS) entry which is preliminary data.</text>
</comment>
<sequence length="391" mass="42672">MERDGRREKKRESHRERDVAGEGDPVGSARRQGGGRLQRPRRISSSRRSGEIGGQPRTARRGGVEQWLRASSRGAALRGRRTVASGASEQRRVQIWRRRPASSAGEQAATRPVSSADGRASQAALDSGWTASRRANGSGGDATRLRRGTATGDGCAAPTGIRQATARWRVVDRSNARFRRRGGDPARSVASLRQHDAEAWSSGFAQAAGSQHGADGGRWPAARASSGGFRSGGGGRPAVQQRTSSDAAGEQCGWTSDAAALDSGWTASRRANGTGGDATRLRRGTATAARLRLQFGKRRRDGALSTGWMRDFDEITTTRWRDLGVGFRVRKSRCERRFEMIAIVELLSIEWVHWQVRHGYCYLRYESVRAERQGPRPKPEALHGRPSISPN</sequence>
<proteinExistence type="predicted"/>
<protein>
    <submittedName>
        <fullName evidence="2">Uncharacterized protein</fullName>
    </submittedName>
</protein>
<evidence type="ECO:0000313" key="2">
    <source>
        <dbReference type="EMBL" id="KAK9132816.1"/>
    </source>
</evidence>
<gene>
    <name evidence="2" type="ORF">Scep_012344</name>
</gene>
<name>A0AAP0JES1_9MAGN</name>
<keyword evidence="3" id="KW-1185">Reference proteome</keyword>
<feature type="region of interest" description="Disordered" evidence="1">
    <location>
        <begin position="1"/>
        <end position="158"/>
    </location>
</feature>
<accession>A0AAP0JES1</accession>
<organism evidence="2 3">
    <name type="scientific">Stephania cephalantha</name>
    <dbReference type="NCBI Taxonomy" id="152367"/>
    <lineage>
        <taxon>Eukaryota</taxon>
        <taxon>Viridiplantae</taxon>
        <taxon>Streptophyta</taxon>
        <taxon>Embryophyta</taxon>
        <taxon>Tracheophyta</taxon>
        <taxon>Spermatophyta</taxon>
        <taxon>Magnoliopsida</taxon>
        <taxon>Ranunculales</taxon>
        <taxon>Menispermaceae</taxon>
        <taxon>Menispermoideae</taxon>
        <taxon>Cissampelideae</taxon>
        <taxon>Stephania</taxon>
    </lineage>
</organism>
<feature type="region of interest" description="Disordered" evidence="1">
    <location>
        <begin position="205"/>
        <end position="251"/>
    </location>
</feature>
<dbReference type="Proteomes" id="UP001419268">
    <property type="component" value="Unassembled WGS sequence"/>
</dbReference>